<feature type="non-terminal residue" evidence="1">
    <location>
        <position position="1"/>
    </location>
</feature>
<accession>A0A382RC02</accession>
<organism evidence="1">
    <name type="scientific">marine metagenome</name>
    <dbReference type="NCBI Taxonomy" id="408172"/>
    <lineage>
        <taxon>unclassified sequences</taxon>
        <taxon>metagenomes</taxon>
        <taxon>ecological metagenomes</taxon>
    </lineage>
</organism>
<reference evidence="1" key="1">
    <citation type="submission" date="2018-05" db="EMBL/GenBank/DDBJ databases">
        <authorList>
            <person name="Lanie J.A."/>
            <person name="Ng W.-L."/>
            <person name="Kazmierczak K.M."/>
            <person name="Andrzejewski T.M."/>
            <person name="Davidsen T.M."/>
            <person name="Wayne K.J."/>
            <person name="Tettelin H."/>
            <person name="Glass J.I."/>
            <person name="Rusch D."/>
            <person name="Podicherti R."/>
            <person name="Tsui H.-C.T."/>
            <person name="Winkler M.E."/>
        </authorList>
    </citation>
    <scope>NUCLEOTIDE SEQUENCE</scope>
</reference>
<gene>
    <name evidence="1" type="ORF">METZ01_LOCUS346945</name>
</gene>
<proteinExistence type="predicted"/>
<dbReference type="EMBL" id="UINC01119936">
    <property type="protein sequence ID" value="SVC94091.1"/>
    <property type="molecule type" value="Genomic_DNA"/>
</dbReference>
<dbReference type="AlphaFoldDB" id="A0A382RC02"/>
<protein>
    <submittedName>
        <fullName evidence="1">Uncharacterized protein</fullName>
    </submittedName>
</protein>
<name>A0A382RC02_9ZZZZ</name>
<sequence length="105" mass="12224">ETTKAARPSSPYKKEYNELDALILRTLQKRVKNNESTTWNFVLRALRENTSVGQTVEIRDVPTKNDTMEPGILLYVEGYSDPIHKLLQSTFQRKLSQFRKLLLLE</sequence>
<evidence type="ECO:0000313" key="1">
    <source>
        <dbReference type="EMBL" id="SVC94091.1"/>
    </source>
</evidence>